<accession>A0ABP6RPH6</accession>
<dbReference type="EMBL" id="BAAAYK010000038">
    <property type="protein sequence ID" value="GAA3358653.1"/>
    <property type="molecule type" value="Genomic_DNA"/>
</dbReference>
<dbReference type="Proteomes" id="UP001500483">
    <property type="component" value="Unassembled WGS sequence"/>
</dbReference>
<keyword evidence="3" id="KW-1185">Reference proteome</keyword>
<protein>
    <recommendedName>
        <fullName evidence="4">ESX-1 secretion-associated protein</fullName>
    </recommendedName>
</protein>
<feature type="region of interest" description="Disordered" evidence="1">
    <location>
        <begin position="1"/>
        <end position="32"/>
    </location>
</feature>
<dbReference type="RefSeq" id="WP_224968860.1">
    <property type="nucleotide sequence ID" value="NZ_BAAAYK010000038.1"/>
</dbReference>
<reference evidence="3" key="1">
    <citation type="journal article" date="2019" name="Int. J. Syst. Evol. Microbiol.">
        <title>The Global Catalogue of Microorganisms (GCM) 10K type strain sequencing project: providing services to taxonomists for standard genome sequencing and annotation.</title>
        <authorList>
            <consortium name="The Broad Institute Genomics Platform"/>
            <consortium name="The Broad Institute Genome Sequencing Center for Infectious Disease"/>
            <person name="Wu L."/>
            <person name="Ma J."/>
        </authorList>
    </citation>
    <scope>NUCLEOTIDE SEQUENCE [LARGE SCALE GENOMIC DNA]</scope>
    <source>
        <strain evidence="3">JCM 9687</strain>
    </source>
</reference>
<evidence type="ECO:0000256" key="1">
    <source>
        <dbReference type="SAM" id="MobiDB-lite"/>
    </source>
</evidence>
<organism evidence="2 3">
    <name type="scientific">Saccharopolyspora gregorii</name>
    <dbReference type="NCBI Taxonomy" id="33914"/>
    <lineage>
        <taxon>Bacteria</taxon>
        <taxon>Bacillati</taxon>
        <taxon>Actinomycetota</taxon>
        <taxon>Actinomycetes</taxon>
        <taxon>Pseudonocardiales</taxon>
        <taxon>Pseudonocardiaceae</taxon>
        <taxon>Saccharopolyspora</taxon>
    </lineage>
</organism>
<comment type="caution">
    <text evidence="2">The sequence shown here is derived from an EMBL/GenBank/DDBJ whole genome shotgun (WGS) entry which is preliminary data.</text>
</comment>
<evidence type="ECO:0008006" key="4">
    <source>
        <dbReference type="Google" id="ProtNLM"/>
    </source>
</evidence>
<name>A0ABP6RPH6_9PSEU</name>
<proteinExistence type="predicted"/>
<evidence type="ECO:0000313" key="3">
    <source>
        <dbReference type="Proteomes" id="UP001500483"/>
    </source>
</evidence>
<gene>
    <name evidence="2" type="ORF">GCM10020366_31550</name>
</gene>
<evidence type="ECO:0000313" key="2">
    <source>
        <dbReference type="EMBL" id="GAA3358653.1"/>
    </source>
</evidence>
<sequence length="130" mass="13168">MTLPAHSDHPAAPTQRRAAGSGGRRPGVDDGGYTAEVALQVGEAARVLGERLGDPAMPHSVADLELATRGFAATAEGMAAGVAGVTEWLRATGHAGALSGHASVVAERLVHVSRELTRLADAVDAAERSA</sequence>